<evidence type="ECO:0000259" key="1">
    <source>
        <dbReference type="PROSITE" id="PS51464"/>
    </source>
</evidence>
<dbReference type="GO" id="GO:1901135">
    <property type="term" value="P:carbohydrate derivative metabolic process"/>
    <property type="evidence" value="ECO:0007669"/>
    <property type="project" value="InterPro"/>
</dbReference>
<dbReference type="InterPro" id="IPR001347">
    <property type="entry name" value="SIS_dom"/>
</dbReference>
<feature type="domain" description="SIS" evidence="1">
    <location>
        <begin position="39"/>
        <end position="168"/>
    </location>
</feature>
<accession>A0A383A075</accession>
<dbReference type="CDD" id="cd05017">
    <property type="entry name" value="SIS_PGI_PMI_1"/>
    <property type="match status" value="1"/>
</dbReference>
<feature type="non-terminal residue" evidence="2">
    <location>
        <position position="197"/>
    </location>
</feature>
<organism evidence="2">
    <name type="scientific">marine metagenome</name>
    <dbReference type="NCBI Taxonomy" id="408172"/>
    <lineage>
        <taxon>unclassified sequences</taxon>
        <taxon>metagenomes</taxon>
        <taxon>ecological metagenomes</taxon>
    </lineage>
</organism>
<dbReference type="SUPFAM" id="SSF53697">
    <property type="entry name" value="SIS domain"/>
    <property type="match status" value="1"/>
</dbReference>
<dbReference type="AlphaFoldDB" id="A0A383A075"/>
<dbReference type="Gene3D" id="3.40.50.10490">
    <property type="entry name" value="Glucose-6-phosphate isomerase like protein, domain 1"/>
    <property type="match status" value="1"/>
</dbReference>
<proteinExistence type="predicted"/>
<evidence type="ECO:0000313" key="2">
    <source>
        <dbReference type="EMBL" id="SVE01043.1"/>
    </source>
</evidence>
<dbReference type="InterPro" id="IPR035484">
    <property type="entry name" value="SIS_PGI/PMI_1"/>
</dbReference>
<dbReference type="InterPro" id="IPR046348">
    <property type="entry name" value="SIS_dom_sf"/>
</dbReference>
<name>A0A383A075_9ZZZZ</name>
<protein>
    <recommendedName>
        <fullName evidence="1">SIS domain-containing protein</fullName>
    </recommendedName>
</protein>
<reference evidence="2" key="1">
    <citation type="submission" date="2018-05" db="EMBL/GenBank/DDBJ databases">
        <authorList>
            <person name="Lanie J.A."/>
            <person name="Ng W.-L."/>
            <person name="Kazmierczak K.M."/>
            <person name="Andrzejewski T.M."/>
            <person name="Davidsen T.M."/>
            <person name="Wayne K.J."/>
            <person name="Tettelin H."/>
            <person name="Glass J.I."/>
            <person name="Rusch D."/>
            <person name="Podicherti R."/>
            <person name="Tsui H.-C.T."/>
            <person name="Winkler M.E."/>
        </authorList>
    </citation>
    <scope>NUCLEOTIDE SEQUENCE</scope>
</reference>
<dbReference type="GO" id="GO:0097367">
    <property type="term" value="F:carbohydrate derivative binding"/>
    <property type="evidence" value="ECO:0007669"/>
    <property type="project" value="InterPro"/>
</dbReference>
<gene>
    <name evidence="2" type="ORF">METZ01_LOCUS453897</name>
</gene>
<dbReference type="EMBL" id="UINC01188026">
    <property type="protein sequence ID" value="SVE01043.1"/>
    <property type="molecule type" value="Genomic_DNA"/>
</dbReference>
<sequence length="197" mass="21945">MVTKRMDLEDIERIDSQKMLRVYDMWPEIAKENYGQEFSKPEFKDIDHVVFSGMGGSGTIGDIISSILSKNDIHVSIVKGYLLPKTVDSNTLIVTTSISGNTKETLTTLNNSIETDAKVLALSSGGIMEEFSSKHNIPFFKIEQTHSPRASLLGFLYSSLNILKEIIPIQKNDVEESLSELNKTQNKISTSNLNSNN</sequence>
<dbReference type="PROSITE" id="PS51464">
    <property type="entry name" value="SIS"/>
    <property type="match status" value="1"/>
</dbReference>